<dbReference type="Proteomes" id="UP000887458">
    <property type="component" value="Unassembled WGS sequence"/>
</dbReference>
<keyword evidence="3" id="KW-1185">Reference proteome</keyword>
<gene>
    <name evidence="2" type="ORF">DERP_001536</name>
</gene>
<organism evidence="2 3">
    <name type="scientific">Dermatophagoides pteronyssinus</name>
    <name type="common">European house dust mite</name>
    <dbReference type="NCBI Taxonomy" id="6956"/>
    <lineage>
        <taxon>Eukaryota</taxon>
        <taxon>Metazoa</taxon>
        <taxon>Ecdysozoa</taxon>
        <taxon>Arthropoda</taxon>
        <taxon>Chelicerata</taxon>
        <taxon>Arachnida</taxon>
        <taxon>Acari</taxon>
        <taxon>Acariformes</taxon>
        <taxon>Sarcoptiformes</taxon>
        <taxon>Astigmata</taxon>
        <taxon>Psoroptidia</taxon>
        <taxon>Analgoidea</taxon>
        <taxon>Pyroglyphidae</taxon>
        <taxon>Dermatophagoidinae</taxon>
        <taxon>Dermatophagoides</taxon>
    </lineage>
</organism>
<evidence type="ECO:0000313" key="3">
    <source>
        <dbReference type="Proteomes" id="UP000887458"/>
    </source>
</evidence>
<evidence type="ECO:0000256" key="1">
    <source>
        <dbReference type="SAM" id="MobiDB-lite"/>
    </source>
</evidence>
<evidence type="ECO:0000313" key="2">
    <source>
        <dbReference type="EMBL" id="KAH9419706.1"/>
    </source>
</evidence>
<dbReference type="EMBL" id="NJHN03000054">
    <property type="protein sequence ID" value="KAH9419706.1"/>
    <property type="molecule type" value="Genomic_DNA"/>
</dbReference>
<reference evidence="2 3" key="1">
    <citation type="journal article" date="2018" name="J. Allergy Clin. Immunol.">
        <title>High-quality assembly of Dermatophagoides pteronyssinus genome and transcriptome reveals a wide range of novel allergens.</title>
        <authorList>
            <person name="Liu X.Y."/>
            <person name="Yang K.Y."/>
            <person name="Wang M.Q."/>
            <person name="Kwok J.S."/>
            <person name="Zeng X."/>
            <person name="Yang Z."/>
            <person name="Xiao X.J."/>
            <person name="Lau C.P."/>
            <person name="Li Y."/>
            <person name="Huang Z.M."/>
            <person name="Ba J.G."/>
            <person name="Yim A.K."/>
            <person name="Ouyang C.Y."/>
            <person name="Ngai S.M."/>
            <person name="Chan T.F."/>
            <person name="Leung E.L."/>
            <person name="Liu L."/>
            <person name="Liu Z.G."/>
            <person name="Tsui S.K."/>
        </authorList>
    </citation>
    <scope>NUCLEOTIDE SEQUENCE [LARGE SCALE GENOMIC DNA]</scope>
    <source>
        <strain evidence="2">Derp</strain>
    </source>
</reference>
<protein>
    <submittedName>
        <fullName evidence="2">Uncharacterized protein</fullName>
    </submittedName>
</protein>
<name>A0ABQ8JAU2_DERPT</name>
<sequence length="88" mass="10262">MAGNKSTRQNLHHRIDQDFRHHHPMAALHHPVFILIAIFRSSALKKLINYLNNEQLSPKKNKNKNLSLNGNKIEYKKKSLNKTPIKQT</sequence>
<reference evidence="2 3" key="2">
    <citation type="journal article" date="2022" name="Mol. Biol. Evol.">
        <title>Comparative Genomics Reveals Insights into the Divergent Evolution of Astigmatic Mites and Household Pest Adaptations.</title>
        <authorList>
            <person name="Xiong Q."/>
            <person name="Wan A.T."/>
            <person name="Liu X."/>
            <person name="Fung C.S."/>
            <person name="Xiao X."/>
            <person name="Malainual N."/>
            <person name="Hou J."/>
            <person name="Wang L."/>
            <person name="Wang M."/>
            <person name="Yang K.Y."/>
            <person name="Cui Y."/>
            <person name="Leung E.L."/>
            <person name="Nong W."/>
            <person name="Shin S.K."/>
            <person name="Au S.W."/>
            <person name="Jeong K.Y."/>
            <person name="Chew F.T."/>
            <person name="Hui J.H."/>
            <person name="Leung T.F."/>
            <person name="Tungtrongchitr A."/>
            <person name="Zhong N."/>
            <person name="Liu Z."/>
            <person name="Tsui S.K."/>
        </authorList>
    </citation>
    <scope>NUCLEOTIDE SEQUENCE [LARGE SCALE GENOMIC DNA]</scope>
    <source>
        <strain evidence="2">Derp</strain>
    </source>
</reference>
<comment type="caution">
    <text evidence="2">The sequence shown here is derived from an EMBL/GenBank/DDBJ whole genome shotgun (WGS) entry which is preliminary data.</text>
</comment>
<feature type="region of interest" description="Disordered" evidence="1">
    <location>
        <begin position="55"/>
        <end position="88"/>
    </location>
</feature>
<accession>A0ABQ8JAU2</accession>
<proteinExistence type="predicted"/>